<dbReference type="InterPro" id="IPR027417">
    <property type="entry name" value="P-loop_NTPase"/>
</dbReference>
<feature type="transmembrane region" description="Helical" evidence="12">
    <location>
        <begin position="578"/>
        <end position="599"/>
    </location>
</feature>
<evidence type="ECO:0000259" key="13">
    <source>
        <dbReference type="PROSITE" id="PS50893"/>
    </source>
</evidence>
<feature type="region of interest" description="Disordered" evidence="11">
    <location>
        <begin position="1002"/>
        <end position="1051"/>
    </location>
</feature>
<keyword evidence="5 12" id="KW-0812">Transmembrane</keyword>
<dbReference type="GO" id="GO:0005524">
    <property type="term" value="F:ATP binding"/>
    <property type="evidence" value="ECO:0007669"/>
    <property type="project" value="UniProtKB-KW"/>
</dbReference>
<feature type="transmembrane region" description="Helical" evidence="12">
    <location>
        <begin position="268"/>
        <end position="286"/>
    </location>
</feature>
<feature type="non-terminal residue" evidence="15">
    <location>
        <position position="1650"/>
    </location>
</feature>
<dbReference type="InterPro" id="IPR003439">
    <property type="entry name" value="ABC_transporter-like_ATP-bd"/>
</dbReference>
<comment type="similarity">
    <text evidence="2">Belongs to the ABC transporter superfamily. ABCC family. Conjugate transporter (TC 3.A.1.208) subfamily.</text>
</comment>
<evidence type="ECO:0000256" key="2">
    <source>
        <dbReference type="ARBA" id="ARBA00009726"/>
    </source>
</evidence>
<sequence>MSIAIEHKMGIFKDRHMYKYCVQVYPVPEHSACQPEFPQMSSAGHPTENYHSSGIGHAREKRQRTVETQPHEGLVKNLRQLDFSTSLSSDPNSPSLIVSRRRRPAMYYDQSLHFYGQVQQPIGLAPSPSDYNYLPSLITSVLKNASTATRTRTTTTHPGRCSLSYHADDLFSVWNPFDQSRFDLTACFKYSLYLIPFLSILIIGSVDLYKLTRRPVIQPKSTNRTLIRLSKLTYITKLALILVVSVIQLAYSLTLFIRSGWWDPVECLSNILVCLSLLYAIPLHHISHQRSQRSSTSLLFFHLFFLITSIIELRSHLDHSLVHQHAHQTSFIILRSSLIAAIFILECLGPFKYDDNAFCFGKDGYEAVPQDDQADDSANSRQYLTEDDLWPLPRADQADALTNRLHQTWRRQLSQTPSSPSLIYAIAQAYGGPYLLAALFKLIQDMLQFTQPQLLRRLLSFADSFSPGNQPEPAYHGYLIAGLMFGCGLIQTLFLHNTLTEPLSPDKGSLGFDRGNLSEIIGTLKRGKIWQGHRDIVNLMSTDVSRIQESCSNGIILLSGLFQITLAFISLYDMLGWPMLGGIAVVLLSIPLNIGLARLQSKLQKLQMKNKDSRTRLMNEILNNIRSIKLYSWENAFTKKLFAIRNERELGTLRQIGYLSSASISLWNFIPFLVAFSAFLIYSLVSDTPLTPALVFPAISLFQLLQFPLAVLPMVINLWVEAYVSANRICKFLMSKELQQDAVARSEYTTEEHQAPVEVKDAHFTWTSGTDSTLSGISLSVPKGDLLAVVGRVGSGKSSLLSGILGEMFKLSGTVELRGKVAYAAQTPWLLSATLKENILFGADYDKDLYDSVIEACALVDDLAMLRDGDQTQVGEKGIALSGGQKARISLARTVYARADIYLLDDPLSSVDAHVARHLFDRVIGPAGLLRSKARILCTNAIPFCQQADELVMVREGKIVERGTFQSVLANQGDLKKLIDDFGKNTSQDDISDDLNPSEATMVASENSSKSSATKQRQESVVLMKRPSVTTSQNNKREFLKSRKAPGKVSEHKEKGSVKYDVYKTYLRANGVLGVGIALGSVVVQQVLSIMTTLWLKNWSSSNQSNSDDQGHHLGYYLGIYGVLGFLTSVTAFVNGVTLFSVCAVRSAKVLHDQMFAKVLRAPMSFFDTTPVGTILNRFSRDVFVIDEVLARVFSGFLRTSAGVISVVAVVSWAVPPFLLVCIPLLLIYKSIQSYYLATSREIKRIDAITKSPIFAMFGETLTGVATIRAFGEQGRFVTENETKVDRNQEACFASVGANRWLAVRLELIGNVMILTAASLAVTSLAASKPLDSGMVGVLMSYALSITQSLNWLVRSATEVETNIVSCERVVEYTKLKQEGPWETDEHDRPSPSWPAKGEIVYEGVECRYREGLDLVLKGVDFKVQAQQKIGICGRTGAGKSTITLSLFRLIEKAAGRILIDGVDISKIGLNDLRSKISIIPQDSQCFEGSLRANLDPEGLKTDEELWRVLEHSKLKAHIQSLEGGLDARIEEGGNNLSNGQRQLLCLSRAMLLKSSKILVMDEATSSVDPETDSDIQTVIRNEFKSFTILVIAHRLNTILDCDKILVINKGKVVEFDSPDNLMKNKDSEFTSNFEDAVTGQFVNHQTREN</sequence>
<dbReference type="FunFam" id="3.40.50.300:FF:001847">
    <property type="entry name" value="ABC transporter, putative"/>
    <property type="match status" value="1"/>
</dbReference>
<feature type="transmembrane region" description="Helical" evidence="12">
    <location>
        <begin position="705"/>
        <end position="726"/>
    </location>
</feature>
<evidence type="ECO:0000256" key="9">
    <source>
        <dbReference type="ARBA" id="ARBA00022989"/>
    </source>
</evidence>
<feature type="transmembrane region" description="Helical" evidence="12">
    <location>
        <begin position="555"/>
        <end position="572"/>
    </location>
</feature>
<dbReference type="Proteomes" id="UP000239156">
    <property type="component" value="Unassembled WGS sequence"/>
</dbReference>
<dbReference type="GO" id="GO:0000329">
    <property type="term" value="C:fungal-type vacuole membrane"/>
    <property type="evidence" value="ECO:0007669"/>
    <property type="project" value="UniProtKB-ARBA"/>
</dbReference>
<dbReference type="SUPFAM" id="SSF52540">
    <property type="entry name" value="P-loop containing nucleoside triphosphate hydrolases"/>
    <property type="match status" value="2"/>
</dbReference>
<dbReference type="InterPro" id="IPR050173">
    <property type="entry name" value="ABC_transporter_C-like"/>
</dbReference>
<evidence type="ECO:0000256" key="6">
    <source>
        <dbReference type="ARBA" id="ARBA00022737"/>
    </source>
</evidence>
<evidence type="ECO:0000256" key="7">
    <source>
        <dbReference type="ARBA" id="ARBA00022741"/>
    </source>
</evidence>
<keyword evidence="4" id="KW-0926">Vacuole</keyword>
<dbReference type="Pfam" id="PF00664">
    <property type="entry name" value="ABC_membrane"/>
    <property type="match status" value="2"/>
</dbReference>
<evidence type="ECO:0008006" key="17">
    <source>
        <dbReference type="Google" id="ProtNLM"/>
    </source>
</evidence>
<dbReference type="Gene3D" id="3.40.50.300">
    <property type="entry name" value="P-loop containing nucleotide triphosphate hydrolases"/>
    <property type="match status" value="2"/>
</dbReference>
<dbReference type="PROSITE" id="PS50929">
    <property type="entry name" value="ABC_TM1F"/>
    <property type="match status" value="2"/>
</dbReference>
<feature type="compositionally biased region" description="Polar residues" evidence="11">
    <location>
        <begin position="1004"/>
        <end position="1015"/>
    </location>
</feature>
<evidence type="ECO:0000256" key="8">
    <source>
        <dbReference type="ARBA" id="ARBA00022840"/>
    </source>
</evidence>
<comment type="subcellular location">
    <subcellularLocation>
        <location evidence="1">Vacuole membrane</location>
        <topology evidence="1">Multi-pass membrane protein</topology>
    </subcellularLocation>
</comment>
<dbReference type="Pfam" id="PF24357">
    <property type="entry name" value="TMD0_ABC"/>
    <property type="match status" value="1"/>
</dbReference>
<dbReference type="PANTHER" id="PTHR24223">
    <property type="entry name" value="ATP-BINDING CASSETTE SUB-FAMILY C"/>
    <property type="match status" value="1"/>
</dbReference>
<feature type="domain" description="ABC transmembrane type-1" evidence="14">
    <location>
        <begin position="1077"/>
        <end position="1362"/>
    </location>
</feature>
<dbReference type="PROSITE" id="PS00211">
    <property type="entry name" value="ABC_TRANSPORTER_1"/>
    <property type="match status" value="1"/>
</dbReference>
<evidence type="ECO:0000256" key="4">
    <source>
        <dbReference type="ARBA" id="ARBA00022554"/>
    </source>
</evidence>
<dbReference type="SMART" id="SM00382">
    <property type="entry name" value="AAA"/>
    <property type="match status" value="2"/>
</dbReference>
<keyword evidence="8" id="KW-0067">ATP-binding</keyword>
<dbReference type="CDD" id="cd18603">
    <property type="entry name" value="ABC_6TM_MRP1_2_3_6_D2_like"/>
    <property type="match status" value="1"/>
</dbReference>
<evidence type="ECO:0000256" key="12">
    <source>
        <dbReference type="SAM" id="Phobius"/>
    </source>
</evidence>
<dbReference type="VEuPathDB" id="FungiDB:PSTT_12876"/>
<dbReference type="GO" id="GO:0016887">
    <property type="term" value="F:ATP hydrolysis activity"/>
    <property type="evidence" value="ECO:0007669"/>
    <property type="project" value="InterPro"/>
</dbReference>
<dbReference type="Gene3D" id="1.20.1560.10">
    <property type="entry name" value="ABC transporter type 1, transmembrane domain"/>
    <property type="match status" value="2"/>
</dbReference>
<feature type="domain" description="ABC transmembrane type-1" evidence="14">
    <location>
        <begin position="535"/>
        <end position="721"/>
    </location>
</feature>
<dbReference type="InterPro" id="IPR036640">
    <property type="entry name" value="ABC1_TM_sf"/>
</dbReference>
<evidence type="ECO:0000259" key="14">
    <source>
        <dbReference type="PROSITE" id="PS50929"/>
    </source>
</evidence>
<keyword evidence="3" id="KW-0813">Transport</keyword>
<dbReference type="Pfam" id="PF00005">
    <property type="entry name" value="ABC_tran"/>
    <property type="match status" value="2"/>
</dbReference>
<evidence type="ECO:0000313" key="15">
    <source>
        <dbReference type="EMBL" id="POW00838.1"/>
    </source>
</evidence>
<dbReference type="FunFam" id="1.20.1560.10:FF:000020">
    <property type="entry name" value="ABC metal ion transporter"/>
    <property type="match status" value="1"/>
</dbReference>
<feature type="transmembrane region" description="Helical" evidence="12">
    <location>
        <begin position="1072"/>
        <end position="1096"/>
    </location>
</feature>
<dbReference type="InterPro" id="IPR003593">
    <property type="entry name" value="AAA+_ATPase"/>
</dbReference>
<keyword evidence="7" id="KW-0547">Nucleotide-binding</keyword>
<dbReference type="InterPro" id="IPR056227">
    <property type="entry name" value="TMD0_ABC"/>
</dbReference>
<evidence type="ECO:0000313" key="16">
    <source>
        <dbReference type="Proteomes" id="UP000239156"/>
    </source>
</evidence>
<feature type="domain" description="ABC transporter" evidence="13">
    <location>
        <begin position="757"/>
        <end position="981"/>
    </location>
</feature>
<feature type="transmembrane region" description="Helical" evidence="12">
    <location>
        <begin position="329"/>
        <end position="348"/>
    </location>
</feature>
<name>A0A2S4UU75_9BASI</name>
<dbReference type="FunFam" id="3.40.50.300:FF:000610">
    <property type="entry name" value="Multidrug resistance-associated ABC transporter"/>
    <property type="match status" value="1"/>
</dbReference>
<keyword evidence="10 12" id="KW-0472">Membrane</keyword>
<evidence type="ECO:0000256" key="10">
    <source>
        <dbReference type="ARBA" id="ARBA00023136"/>
    </source>
</evidence>
<feature type="transmembrane region" description="Helical" evidence="12">
    <location>
        <begin position="475"/>
        <end position="495"/>
    </location>
</feature>
<feature type="transmembrane region" description="Helical" evidence="12">
    <location>
        <begin position="1202"/>
        <end position="1229"/>
    </location>
</feature>
<evidence type="ECO:0000256" key="11">
    <source>
        <dbReference type="SAM" id="MobiDB-lite"/>
    </source>
</evidence>
<dbReference type="CDD" id="cd03250">
    <property type="entry name" value="ABCC_MRP_domain1"/>
    <property type="match status" value="1"/>
</dbReference>
<reference evidence="15" key="1">
    <citation type="submission" date="2017-12" db="EMBL/GenBank/DDBJ databases">
        <title>Gene loss provides genomic basis for host adaptation in cereal stripe rust fungi.</title>
        <authorList>
            <person name="Xia C."/>
        </authorList>
    </citation>
    <scope>NUCLEOTIDE SEQUENCE [LARGE SCALE GENOMIC DNA]</scope>
    <source>
        <strain evidence="15">93-210</strain>
    </source>
</reference>
<dbReference type="FunFam" id="1.20.1560.10:FF:000001">
    <property type="entry name" value="ATP-binding cassette subfamily C member 1"/>
    <property type="match status" value="1"/>
</dbReference>
<organism evidence="15 16">
    <name type="scientific">Puccinia striiformis</name>
    <dbReference type="NCBI Taxonomy" id="27350"/>
    <lineage>
        <taxon>Eukaryota</taxon>
        <taxon>Fungi</taxon>
        <taxon>Dikarya</taxon>
        <taxon>Basidiomycota</taxon>
        <taxon>Pucciniomycotina</taxon>
        <taxon>Pucciniomycetes</taxon>
        <taxon>Pucciniales</taxon>
        <taxon>Pucciniaceae</taxon>
        <taxon>Puccinia</taxon>
    </lineage>
</organism>
<feature type="transmembrane region" description="Helical" evidence="12">
    <location>
        <begin position="232"/>
        <end position="256"/>
    </location>
</feature>
<feature type="transmembrane region" description="Helical" evidence="12">
    <location>
        <begin position="298"/>
        <end position="317"/>
    </location>
</feature>
<evidence type="ECO:0000256" key="5">
    <source>
        <dbReference type="ARBA" id="ARBA00022692"/>
    </source>
</evidence>
<keyword evidence="6" id="KW-0677">Repeat</keyword>
<evidence type="ECO:0000256" key="3">
    <source>
        <dbReference type="ARBA" id="ARBA00022448"/>
    </source>
</evidence>
<dbReference type="VEuPathDB" id="FungiDB:PSHT_03254"/>
<feature type="transmembrane region" description="Helical" evidence="12">
    <location>
        <begin position="190"/>
        <end position="211"/>
    </location>
</feature>
<dbReference type="PANTHER" id="PTHR24223:SF443">
    <property type="entry name" value="MULTIDRUG-RESISTANCE LIKE PROTEIN 1, ISOFORM I"/>
    <property type="match status" value="1"/>
</dbReference>
<feature type="transmembrane region" description="Helical" evidence="12">
    <location>
        <begin position="664"/>
        <end position="685"/>
    </location>
</feature>
<dbReference type="InterPro" id="IPR011527">
    <property type="entry name" value="ABC1_TM_dom"/>
</dbReference>
<keyword evidence="16" id="KW-1185">Reference proteome</keyword>
<feature type="domain" description="ABC transporter" evidence="13">
    <location>
        <begin position="1400"/>
        <end position="1635"/>
    </location>
</feature>
<dbReference type="PROSITE" id="PS50893">
    <property type="entry name" value="ABC_TRANSPORTER_2"/>
    <property type="match status" value="2"/>
</dbReference>
<gene>
    <name evidence="15" type="ORF">PSTT_12876</name>
</gene>
<comment type="caution">
    <text evidence="15">The sequence shown here is derived from an EMBL/GenBank/DDBJ whole genome shotgun (WGS) entry which is preliminary data.</text>
</comment>
<dbReference type="EMBL" id="PKSL01000170">
    <property type="protein sequence ID" value="POW00838.1"/>
    <property type="molecule type" value="Genomic_DNA"/>
</dbReference>
<protein>
    <recommendedName>
        <fullName evidence="17">Metal resistance protein YCF1</fullName>
    </recommendedName>
</protein>
<keyword evidence="9 12" id="KW-1133">Transmembrane helix</keyword>
<feature type="transmembrane region" description="Helical" evidence="12">
    <location>
        <begin position="421"/>
        <end position="443"/>
    </location>
</feature>
<feature type="transmembrane region" description="Helical" evidence="12">
    <location>
        <begin position="1116"/>
        <end position="1145"/>
    </location>
</feature>
<proteinExistence type="inferred from homology"/>
<dbReference type="SUPFAM" id="SSF90123">
    <property type="entry name" value="ABC transporter transmembrane region"/>
    <property type="match status" value="2"/>
</dbReference>
<dbReference type="InterPro" id="IPR017871">
    <property type="entry name" value="ABC_transporter-like_CS"/>
</dbReference>
<accession>A0A2S4UU75</accession>
<dbReference type="CDD" id="cd18595">
    <property type="entry name" value="ABC_6TM_MRP1_2_3_6_D1_like"/>
    <property type="match status" value="1"/>
</dbReference>
<evidence type="ECO:0000256" key="1">
    <source>
        <dbReference type="ARBA" id="ARBA00004128"/>
    </source>
</evidence>
<dbReference type="GO" id="GO:0140359">
    <property type="term" value="F:ABC-type transporter activity"/>
    <property type="evidence" value="ECO:0007669"/>
    <property type="project" value="InterPro"/>
</dbReference>
<dbReference type="CDD" id="cd03244">
    <property type="entry name" value="ABCC_MRP_domain2"/>
    <property type="match status" value="1"/>
</dbReference>